<comment type="caution">
    <text evidence="1">The sequence shown here is derived from an EMBL/GenBank/DDBJ whole genome shotgun (WGS) entry which is preliminary data.</text>
</comment>
<dbReference type="EMBL" id="JARKIE010000092">
    <property type="protein sequence ID" value="KAJ7686912.1"/>
    <property type="molecule type" value="Genomic_DNA"/>
</dbReference>
<sequence length="68" mass="7826">GGIRVRWNDPRIEHILDWLETHVVDRQKLFSDSSKEAAEEGSKKCVTKGSKSIYYTRIAKDVFSVDND</sequence>
<name>A0AAD7DAB5_MYCRO</name>
<keyword evidence="2" id="KW-1185">Reference proteome</keyword>
<accession>A0AAD7DAB5</accession>
<reference evidence="1" key="1">
    <citation type="submission" date="2023-03" db="EMBL/GenBank/DDBJ databases">
        <title>Massive genome expansion in bonnet fungi (Mycena s.s.) driven by repeated elements and novel gene families across ecological guilds.</title>
        <authorList>
            <consortium name="Lawrence Berkeley National Laboratory"/>
            <person name="Harder C.B."/>
            <person name="Miyauchi S."/>
            <person name="Viragh M."/>
            <person name="Kuo A."/>
            <person name="Thoen E."/>
            <person name="Andreopoulos B."/>
            <person name="Lu D."/>
            <person name="Skrede I."/>
            <person name="Drula E."/>
            <person name="Henrissat B."/>
            <person name="Morin E."/>
            <person name="Kohler A."/>
            <person name="Barry K."/>
            <person name="LaButti K."/>
            <person name="Morin E."/>
            <person name="Salamov A."/>
            <person name="Lipzen A."/>
            <person name="Mereny Z."/>
            <person name="Hegedus B."/>
            <person name="Baldrian P."/>
            <person name="Stursova M."/>
            <person name="Weitz H."/>
            <person name="Taylor A."/>
            <person name="Grigoriev I.V."/>
            <person name="Nagy L.G."/>
            <person name="Martin F."/>
            <person name="Kauserud H."/>
        </authorList>
    </citation>
    <scope>NUCLEOTIDE SEQUENCE</scope>
    <source>
        <strain evidence="1">CBHHK067</strain>
    </source>
</reference>
<evidence type="ECO:0000313" key="1">
    <source>
        <dbReference type="EMBL" id="KAJ7686912.1"/>
    </source>
</evidence>
<dbReference type="Proteomes" id="UP001221757">
    <property type="component" value="Unassembled WGS sequence"/>
</dbReference>
<proteinExistence type="predicted"/>
<feature type="non-terminal residue" evidence="1">
    <location>
        <position position="68"/>
    </location>
</feature>
<evidence type="ECO:0000313" key="2">
    <source>
        <dbReference type="Proteomes" id="UP001221757"/>
    </source>
</evidence>
<dbReference type="AlphaFoldDB" id="A0AAD7DAB5"/>
<feature type="non-terminal residue" evidence="1">
    <location>
        <position position="1"/>
    </location>
</feature>
<organism evidence="1 2">
    <name type="scientific">Mycena rosella</name>
    <name type="common">Pink bonnet</name>
    <name type="synonym">Agaricus rosellus</name>
    <dbReference type="NCBI Taxonomy" id="1033263"/>
    <lineage>
        <taxon>Eukaryota</taxon>
        <taxon>Fungi</taxon>
        <taxon>Dikarya</taxon>
        <taxon>Basidiomycota</taxon>
        <taxon>Agaricomycotina</taxon>
        <taxon>Agaricomycetes</taxon>
        <taxon>Agaricomycetidae</taxon>
        <taxon>Agaricales</taxon>
        <taxon>Marasmiineae</taxon>
        <taxon>Mycenaceae</taxon>
        <taxon>Mycena</taxon>
    </lineage>
</organism>
<gene>
    <name evidence="1" type="ORF">B0H17DRAFT_880332</name>
</gene>
<protein>
    <submittedName>
        <fullName evidence="1">Uncharacterized protein</fullName>
    </submittedName>
</protein>